<protein>
    <recommendedName>
        <fullName evidence="3">ATP/GTP-binding protein</fullName>
    </recommendedName>
</protein>
<comment type="caution">
    <text evidence="1">The sequence shown here is derived from an EMBL/GenBank/DDBJ whole genome shotgun (WGS) entry which is preliminary data.</text>
</comment>
<evidence type="ECO:0008006" key="3">
    <source>
        <dbReference type="Google" id="ProtNLM"/>
    </source>
</evidence>
<evidence type="ECO:0000313" key="2">
    <source>
        <dbReference type="Proteomes" id="UP000224915"/>
    </source>
</evidence>
<reference evidence="1 2" key="1">
    <citation type="submission" date="2017-10" db="EMBL/GenBank/DDBJ databases">
        <title>Sequencing the genomes of 1000 actinobacteria strains.</title>
        <authorList>
            <person name="Klenk H.-P."/>
        </authorList>
    </citation>
    <scope>NUCLEOTIDE SEQUENCE [LARGE SCALE GENOMIC DNA]</scope>
    <source>
        <strain evidence="1 2">DSM 21801</strain>
    </source>
</reference>
<dbReference type="RefSeq" id="WP_098467775.1">
    <property type="nucleotide sequence ID" value="NZ_PDJD01000001.1"/>
</dbReference>
<dbReference type="Proteomes" id="UP000224915">
    <property type="component" value="Unassembled WGS sequence"/>
</dbReference>
<dbReference type="EMBL" id="PDJD01000001">
    <property type="protein sequence ID" value="PFG18518.1"/>
    <property type="molecule type" value="Genomic_DNA"/>
</dbReference>
<proteinExistence type="predicted"/>
<evidence type="ECO:0000313" key="1">
    <source>
        <dbReference type="EMBL" id="PFG18518.1"/>
    </source>
</evidence>
<sequence length="245" mass="25701">MRKDQCAGTRGTPIDCVLDGLRWSAEHMCYLDPEPLSTDPSDGLAAWDGHTDGAIHECRSDVPGVLTITWPVWVAPAADAGPSPAELAQQAVDSMELRAVEIGMAPEPNNADPNILIRMPNQVYATNAGPNALGPRSASASAGGITVTAHGKLAGIDIDPGDGSAPLTCTATELAATQRALEGPGICSVTWERTSTDQPRGTYPLTVTTHWEITWSGGGEAGVITFDLTNTRPVAVRDRKVNLVP</sequence>
<name>A0A2A9CVS5_9MICO</name>
<dbReference type="AlphaFoldDB" id="A0A2A9CVS5"/>
<organism evidence="1 2">
    <name type="scientific">Serinibacter salmoneus</name>
    <dbReference type="NCBI Taxonomy" id="556530"/>
    <lineage>
        <taxon>Bacteria</taxon>
        <taxon>Bacillati</taxon>
        <taxon>Actinomycetota</taxon>
        <taxon>Actinomycetes</taxon>
        <taxon>Micrococcales</taxon>
        <taxon>Beutenbergiaceae</taxon>
        <taxon>Serinibacter</taxon>
    </lineage>
</organism>
<dbReference type="OrthoDB" id="3742379at2"/>
<keyword evidence="2" id="KW-1185">Reference proteome</keyword>
<accession>A0A2A9CVS5</accession>
<gene>
    <name evidence="1" type="ORF">ATL40_0054</name>
</gene>